<keyword evidence="8 9" id="KW-0472">Membrane</keyword>
<evidence type="ECO:0000256" key="1">
    <source>
        <dbReference type="ARBA" id="ARBA00004141"/>
    </source>
</evidence>
<evidence type="ECO:0000256" key="6">
    <source>
        <dbReference type="ARBA" id="ARBA00022989"/>
    </source>
</evidence>
<comment type="caution">
    <text evidence="11">The sequence shown here is derived from an EMBL/GenBank/DDBJ whole genome shotgun (WGS) entry which is preliminary data.</text>
</comment>
<dbReference type="InterPro" id="IPR025749">
    <property type="entry name" value="Sphingomyelin_synth-like_dom"/>
</dbReference>
<evidence type="ECO:0000313" key="11">
    <source>
        <dbReference type="EMBL" id="KAH7441558.1"/>
    </source>
</evidence>
<name>A0A8T2V3H8_CERRI</name>
<dbReference type="Pfam" id="PF14360">
    <property type="entry name" value="PAP2_C"/>
    <property type="match status" value="1"/>
</dbReference>
<keyword evidence="6 9" id="KW-1133">Transmembrane helix</keyword>
<feature type="domain" description="Sphingomyelin synthase-like" evidence="10">
    <location>
        <begin position="199"/>
        <end position="267"/>
    </location>
</feature>
<dbReference type="InterPro" id="IPR045221">
    <property type="entry name" value="Sphingomyelin_synth-like"/>
</dbReference>
<dbReference type="Proteomes" id="UP000825935">
    <property type="component" value="Chromosome 3"/>
</dbReference>
<dbReference type="GO" id="GO:0046513">
    <property type="term" value="P:ceramide biosynthetic process"/>
    <property type="evidence" value="ECO:0007669"/>
    <property type="project" value="TreeGrafter"/>
</dbReference>
<proteinExistence type="inferred from homology"/>
<dbReference type="OMA" id="EWRPRTQ"/>
<dbReference type="OrthoDB" id="422827at2759"/>
<keyword evidence="3" id="KW-0808">Transferase</keyword>
<evidence type="ECO:0000256" key="8">
    <source>
        <dbReference type="ARBA" id="ARBA00023136"/>
    </source>
</evidence>
<dbReference type="GO" id="GO:0005802">
    <property type="term" value="C:trans-Golgi network"/>
    <property type="evidence" value="ECO:0007669"/>
    <property type="project" value="TreeGrafter"/>
</dbReference>
<dbReference type="EMBL" id="CM035408">
    <property type="protein sequence ID" value="KAH7441558.1"/>
    <property type="molecule type" value="Genomic_DNA"/>
</dbReference>
<organism evidence="11 12">
    <name type="scientific">Ceratopteris richardii</name>
    <name type="common">Triangle waterfern</name>
    <dbReference type="NCBI Taxonomy" id="49495"/>
    <lineage>
        <taxon>Eukaryota</taxon>
        <taxon>Viridiplantae</taxon>
        <taxon>Streptophyta</taxon>
        <taxon>Embryophyta</taxon>
        <taxon>Tracheophyta</taxon>
        <taxon>Polypodiopsida</taxon>
        <taxon>Polypodiidae</taxon>
        <taxon>Polypodiales</taxon>
        <taxon>Pteridineae</taxon>
        <taxon>Pteridaceae</taxon>
        <taxon>Parkerioideae</taxon>
        <taxon>Ceratopteris</taxon>
    </lineage>
</organism>
<dbReference type="AlphaFoldDB" id="A0A8T2V3H8"/>
<evidence type="ECO:0000256" key="7">
    <source>
        <dbReference type="ARBA" id="ARBA00023098"/>
    </source>
</evidence>
<dbReference type="GO" id="GO:0000139">
    <property type="term" value="C:Golgi membrane"/>
    <property type="evidence" value="ECO:0007669"/>
    <property type="project" value="TreeGrafter"/>
</dbReference>
<feature type="transmembrane region" description="Helical" evidence="9">
    <location>
        <begin position="138"/>
        <end position="158"/>
    </location>
</feature>
<sequence>MYIARETSKVWRRITMEYSVEWPLLKERWKFLIFCLFFQYLHGLAARAVHYLHRPGPVLQDVGFMLLPTRHAELSIRWKLFASSLLRLFQFLILENEELGPKKAYISETLFSFIFCSFLLWTFHPFIFHAKRFYTVLVWYRCLAVLVVSQCLRIASFMVTQLPGPNYHCREGSKMASLPAPKRISEVFLLNFPYGVVYGCGDLIFSSHMIFTLVFVRTYQKFGSKRWIKQLSWALAVVLSVLIVASRKHYTVDVVVAWYTVNLVFFLIDRQLPEAEFSERIPSGGGGGGLPLLPLSTKDSQQTKEELHKLINGNAAEAKDTC</sequence>
<keyword evidence="7" id="KW-0443">Lipid metabolism</keyword>
<feature type="transmembrane region" description="Helical" evidence="9">
    <location>
        <begin position="105"/>
        <end position="126"/>
    </location>
</feature>
<evidence type="ECO:0000256" key="5">
    <source>
        <dbReference type="ARBA" id="ARBA00022919"/>
    </source>
</evidence>
<dbReference type="GO" id="GO:0047493">
    <property type="term" value="F:ceramide cholinephosphotransferase activity"/>
    <property type="evidence" value="ECO:0007669"/>
    <property type="project" value="TreeGrafter"/>
</dbReference>
<evidence type="ECO:0000256" key="9">
    <source>
        <dbReference type="SAM" id="Phobius"/>
    </source>
</evidence>
<dbReference type="GO" id="GO:0005789">
    <property type="term" value="C:endoplasmic reticulum membrane"/>
    <property type="evidence" value="ECO:0007669"/>
    <property type="project" value="TreeGrafter"/>
</dbReference>
<keyword evidence="12" id="KW-1185">Reference proteome</keyword>
<protein>
    <recommendedName>
        <fullName evidence="10">Sphingomyelin synthase-like domain-containing protein</fullName>
    </recommendedName>
</protein>
<reference evidence="11" key="1">
    <citation type="submission" date="2021-08" db="EMBL/GenBank/DDBJ databases">
        <title>WGS assembly of Ceratopteris richardii.</title>
        <authorList>
            <person name="Marchant D.B."/>
            <person name="Chen G."/>
            <person name="Jenkins J."/>
            <person name="Shu S."/>
            <person name="Leebens-Mack J."/>
            <person name="Grimwood J."/>
            <person name="Schmutz J."/>
            <person name="Soltis P."/>
            <person name="Soltis D."/>
            <person name="Chen Z.-H."/>
        </authorList>
    </citation>
    <scope>NUCLEOTIDE SEQUENCE</scope>
    <source>
        <strain evidence="11">Whitten #5841</strain>
        <tissue evidence="11">Leaf</tissue>
    </source>
</reference>
<evidence type="ECO:0000256" key="4">
    <source>
        <dbReference type="ARBA" id="ARBA00022692"/>
    </source>
</evidence>
<evidence type="ECO:0000259" key="10">
    <source>
        <dbReference type="Pfam" id="PF14360"/>
    </source>
</evidence>
<dbReference type="GO" id="GO:0045140">
    <property type="term" value="F:inositol phosphoceramide synthase activity"/>
    <property type="evidence" value="ECO:0007669"/>
    <property type="project" value="TreeGrafter"/>
</dbReference>
<comment type="subcellular location">
    <subcellularLocation>
        <location evidence="1">Membrane</location>
        <topology evidence="1">Multi-pass membrane protein</topology>
    </subcellularLocation>
</comment>
<dbReference type="GO" id="GO:0005886">
    <property type="term" value="C:plasma membrane"/>
    <property type="evidence" value="ECO:0007669"/>
    <property type="project" value="TreeGrafter"/>
</dbReference>
<accession>A0A8T2V3H8</accession>
<keyword evidence="4 9" id="KW-0812">Transmembrane</keyword>
<evidence type="ECO:0000313" key="12">
    <source>
        <dbReference type="Proteomes" id="UP000825935"/>
    </source>
</evidence>
<dbReference type="PANTHER" id="PTHR21290:SF62">
    <property type="entry name" value="PHOSPHATIDYLINOSITOL:CERAMIDE INOSITOLPHOSPHOTRANSFERASE 1-RELATED"/>
    <property type="match status" value="1"/>
</dbReference>
<dbReference type="GO" id="GO:0033188">
    <property type="term" value="F:sphingomyelin synthase activity"/>
    <property type="evidence" value="ECO:0007669"/>
    <property type="project" value="TreeGrafter"/>
</dbReference>
<evidence type="ECO:0000256" key="3">
    <source>
        <dbReference type="ARBA" id="ARBA00022679"/>
    </source>
</evidence>
<keyword evidence="5" id="KW-0746">Sphingolipid metabolism</keyword>
<gene>
    <name evidence="11" type="ORF">KP509_03G043600</name>
</gene>
<feature type="transmembrane region" description="Helical" evidence="9">
    <location>
        <begin position="31"/>
        <end position="53"/>
    </location>
</feature>
<comment type="similarity">
    <text evidence="2">Belongs to the sphingomyelin synthase family.</text>
</comment>
<evidence type="ECO:0000256" key="2">
    <source>
        <dbReference type="ARBA" id="ARBA00005441"/>
    </source>
</evidence>
<dbReference type="PANTHER" id="PTHR21290">
    <property type="entry name" value="SPHINGOMYELIN SYNTHETASE"/>
    <property type="match status" value="1"/>
</dbReference>
<feature type="transmembrane region" description="Helical" evidence="9">
    <location>
        <begin position="195"/>
        <end position="215"/>
    </location>
</feature>